<dbReference type="InParanoid" id="G3IPW5"/>
<evidence type="ECO:0000313" key="3">
    <source>
        <dbReference type="Proteomes" id="UP000001075"/>
    </source>
</evidence>
<feature type="region of interest" description="Disordered" evidence="1">
    <location>
        <begin position="66"/>
        <end position="89"/>
    </location>
</feature>
<protein>
    <submittedName>
        <fullName evidence="2">Uncharacterized protein</fullName>
    </submittedName>
</protein>
<dbReference type="AlphaFoldDB" id="G3IPW5"/>
<sequence length="89" mass="9859">MPYSKESTWQRGCENHVNSLFQLARPSKAPFTENTALETGVDQNYFPELTDKETRCRSEVGVHAYSQTPGVGGPSGKHCGHTGWQDLGF</sequence>
<proteinExistence type="predicted"/>
<gene>
    <name evidence="2" type="ORF">I79_026049</name>
</gene>
<evidence type="ECO:0000313" key="2">
    <source>
        <dbReference type="EMBL" id="EGV91306.1"/>
    </source>
</evidence>
<dbReference type="EMBL" id="JH017730">
    <property type="protein sequence ID" value="EGV91306.1"/>
    <property type="molecule type" value="Genomic_DNA"/>
</dbReference>
<name>G3IPW5_CRIGR</name>
<dbReference type="Proteomes" id="UP000001075">
    <property type="component" value="Unassembled WGS sequence"/>
</dbReference>
<accession>G3IPW5</accession>
<evidence type="ECO:0000256" key="1">
    <source>
        <dbReference type="SAM" id="MobiDB-lite"/>
    </source>
</evidence>
<reference evidence="3" key="1">
    <citation type="journal article" date="2011" name="Nat. Biotechnol.">
        <title>The genomic sequence of the Chinese hamster ovary (CHO)-K1 cell line.</title>
        <authorList>
            <person name="Xu X."/>
            <person name="Nagarajan H."/>
            <person name="Lewis N.E."/>
            <person name="Pan S."/>
            <person name="Cai Z."/>
            <person name="Liu X."/>
            <person name="Chen W."/>
            <person name="Xie M."/>
            <person name="Wang W."/>
            <person name="Hammond S."/>
            <person name="Andersen M.R."/>
            <person name="Neff N."/>
            <person name="Passarelli B."/>
            <person name="Koh W."/>
            <person name="Fan H.C."/>
            <person name="Wang J."/>
            <person name="Gui Y."/>
            <person name="Lee K.H."/>
            <person name="Betenbaugh M.J."/>
            <person name="Quake S.R."/>
            <person name="Famili I."/>
            <person name="Palsson B.O."/>
            <person name="Wang J."/>
        </authorList>
    </citation>
    <scope>NUCLEOTIDE SEQUENCE [LARGE SCALE GENOMIC DNA]</scope>
    <source>
        <strain evidence="3">CHO K1 cell line</strain>
    </source>
</reference>
<organism evidence="2 3">
    <name type="scientific">Cricetulus griseus</name>
    <name type="common">Chinese hamster</name>
    <name type="synonym">Cricetulus barabensis griseus</name>
    <dbReference type="NCBI Taxonomy" id="10029"/>
    <lineage>
        <taxon>Eukaryota</taxon>
        <taxon>Metazoa</taxon>
        <taxon>Chordata</taxon>
        <taxon>Craniata</taxon>
        <taxon>Vertebrata</taxon>
        <taxon>Euteleostomi</taxon>
        <taxon>Mammalia</taxon>
        <taxon>Eutheria</taxon>
        <taxon>Euarchontoglires</taxon>
        <taxon>Glires</taxon>
        <taxon>Rodentia</taxon>
        <taxon>Myomorpha</taxon>
        <taxon>Muroidea</taxon>
        <taxon>Cricetidae</taxon>
        <taxon>Cricetinae</taxon>
        <taxon>Cricetulus</taxon>
    </lineage>
</organism>